<organism evidence="11">
    <name type="scientific">Neodiprion lecontei</name>
    <name type="common">Redheaded pine sawfly</name>
    <dbReference type="NCBI Taxonomy" id="441921"/>
    <lineage>
        <taxon>Eukaryota</taxon>
        <taxon>Metazoa</taxon>
        <taxon>Ecdysozoa</taxon>
        <taxon>Arthropoda</taxon>
        <taxon>Hexapoda</taxon>
        <taxon>Insecta</taxon>
        <taxon>Pterygota</taxon>
        <taxon>Neoptera</taxon>
        <taxon>Endopterygota</taxon>
        <taxon>Hymenoptera</taxon>
        <taxon>Tenthredinoidea</taxon>
        <taxon>Diprionidae</taxon>
        <taxon>Diprioninae</taxon>
        <taxon>Neodiprion</taxon>
    </lineage>
</organism>
<feature type="domain" description="SMC hinge" evidence="9">
    <location>
        <begin position="529"/>
        <end position="642"/>
    </location>
</feature>
<evidence type="ECO:0000313" key="10">
    <source>
        <dbReference type="Proteomes" id="UP000829291"/>
    </source>
</evidence>
<dbReference type="GO" id="GO:0051276">
    <property type="term" value="P:chromosome organization"/>
    <property type="evidence" value="ECO:0007669"/>
    <property type="project" value="InterPro"/>
</dbReference>
<feature type="coiled-coil region" evidence="8">
    <location>
        <begin position="412"/>
        <end position="488"/>
    </location>
</feature>
<dbReference type="CDD" id="cd03272">
    <property type="entry name" value="ABC_SMC3_euk"/>
    <property type="match status" value="1"/>
</dbReference>
<dbReference type="GO" id="GO:0005524">
    <property type="term" value="F:ATP binding"/>
    <property type="evidence" value="ECO:0007669"/>
    <property type="project" value="InterPro"/>
</dbReference>
<sequence>MHIKQVIIQGFRSYKEQTIVGPCDPGHNVIVGRNGSGKSNFLQAIQFVLSDEYAHLGSNAQSLLHESLGPRVISAYVEIIFDNFDRRLPIERNEVSLRRVIGSKKDQYFLSGKLVNRNEVMNLLESAGFSKCNPYYIVKQGKINEMAMASDSRRLKLLQDIAGTRVYDSKRNESNSLLKETQGKIVKIEDLLITLAEQLKNLDGEKEELKEYNRLDKIRRCLEYIIYDRELKSLKEKLEEFEETRHACNVVQAELEADAKTAEEAARSAAKKLKELKREARAEKDQLDRLNADHQQLLKEKMKLRLTIQDLKIEVSGDCKAKEKAEEELNALRVKIKKSEQDMEKIRPEYEIVKQREQEYSRELAMNERKRKELYVKAGRVTLFKTKEERNKWIKSELDQLRGHIVEKETYRAALAEDLKVDKDKYADLEKKIAEPAKDVKDHMKSIEERSKNYKELILQKNQCQARIKDLYRRFSVLEQRQNELKEDMTKQDQLLRRVVGKSTLNAIDSVRKVLNTFRERGDSEDELQSYYGLLVDTFQCGEALHTAVEVSAGNRLFYHVVESNVLASKILSEMNKQRLPGVADFMPLDRLLVRRVDYPKNSDAIALISQLNYDPKYDRAIRFVFGRTLIARNLGTAVALARSSGLDCVTLEGDQVSPRGMITGGHFNAKQSRLNIYKLRTKLKTASELKTVTDEIANVEQEIEATNESLNFCIAGVQKIELKDRISKDIIDNSTANIRLLREELEIVEKSRTSKMQILAQCSNDLEALNATKESLENEFNQELAIELSEEDQKKASKKGSIIL</sequence>
<dbReference type="GO" id="GO:0005634">
    <property type="term" value="C:nucleus"/>
    <property type="evidence" value="ECO:0007669"/>
    <property type="project" value="UniProtKB-SubCell"/>
</dbReference>
<evidence type="ECO:0000256" key="7">
    <source>
        <dbReference type="ARBA" id="ARBA00023306"/>
    </source>
</evidence>
<protein>
    <recommendedName>
        <fullName evidence="2">Structural maintenance of chromosomes protein 3</fullName>
    </recommendedName>
</protein>
<dbReference type="InterPro" id="IPR036277">
    <property type="entry name" value="SMC_hinge_sf"/>
</dbReference>
<dbReference type="GO" id="GO:0005694">
    <property type="term" value="C:chromosome"/>
    <property type="evidence" value="ECO:0007669"/>
    <property type="project" value="InterPro"/>
</dbReference>
<dbReference type="OrthoDB" id="431497at2759"/>
<evidence type="ECO:0000256" key="3">
    <source>
        <dbReference type="ARBA" id="ARBA00022618"/>
    </source>
</evidence>
<dbReference type="SUPFAM" id="SSF75553">
    <property type="entry name" value="Smc hinge domain"/>
    <property type="match status" value="1"/>
</dbReference>
<keyword evidence="5 8" id="KW-0175">Coiled coil</keyword>
<dbReference type="GeneID" id="107220577"/>
<dbReference type="Gene3D" id="3.30.70.1620">
    <property type="match status" value="1"/>
</dbReference>
<keyword evidence="6" id="KW-0539">Nucleus</keyword>
<dbReference type="InterPro" id="IPR010935">
    <property type="entry name" value="SMC_hinge"/>
</dbReference>
<dbReference type="Gene3D" id="3.40.50.300">
    <property type="entry name" value="P-loop containing nucleotide triphosphate hydrolases"/>
    <property type="match status" value="1"/>
</dbReference>
<dbReference type="KEGG" id="nlo:107220577"/>
<evidence type="ECO:0000256" key="1">
    <source>
        <dbReference type="ARBA" id="ARBA00005917"/>
    </source>
</evidence>
<evidence type="ECO:0000256" key="6">
    <source>
        <dbReference type="ARBA" id="ARBA00023242"/>
    </source>
</evidence>
<evidence type="ECO:0000256" key="2">
    <source>
        <dbReference type="ARBA" id="ARBA00018690"/>
    </source>
</evidence>
<dbReference type="SUPFAM" id="SSF52540">
    <property type="entry name" value="P-loop containing nucleoside triphosphate hydrolases"/>
    <property type="match status" value="1"/>
</dbReference>
<keyword evidence="7" id="KW-0131">Cell cycle</keyword>
<dbReference type="PANTHER" id="PTHR43977">
    <property type="entry name" value="STRUCTURAL MAINTENANCE OF CHROMOSOMES PROTEIN 3"/>
    <property type="match status" value="1"/>
</dbReference>
<evidence type="ECO:0000259" key="9">
    <source>
        <dbReference type="SMART" id="SM00968"/>
    </source>
</evidence>
<dbReference type="Pfam" id="PF06470">
    <property type="entry name" value="SMC_hinge"/>
    <property type="match status" value="1"/>
</dbReference>
<keyword evidence="10" id="KW-1185">Reference proteome</keyword>
<dbReference type="Pfam" id="PF02463">
    <property type="entry name" value="SMC_N"/>
    <property type="match status" value="1"/>
</dbReference>
<dbReference type="InterPro" id="IPR027417">
    <property type="entry name" value="P-loop_NTPase"/>
</dbReference>
<dbReference type="InterPro" id="IPR041741">
    <property type="entry name" value="SMC3_ABC_euk"/>
</dbReference>
<evidence type="ECO:0000256" key="5">
    <source>
        <dbReference type="ARBA" id="ARBA00023054"/>
    </source>
</evidence>
<evidence type="ECO:0000313" key="11">
    <source>
        <dbReference type="RefSeq" id="XP_015514720.2"/>
    </source>
</evidence>
<dbReference type="AlphaFoldDB" id="A0A6J0BJ46"/>
<keyword evidence="3" id="KW-0132">Cell division</keyword>
<dbReference type="InParanoid" id="A0A6J0BJ46"/>
<dbReference type="InterPro" id="IPR003395">
    <property type="entry name" value="RecF/RecN/SMC_N"/>
</dbReference>
<comment type="similarity">
    <text evidence="1">Belongs to the SMC family. SMC3 subfamily.</text>
</comment>
<keyword evidence="4" id="KW-0498">Mitosis</keyword>
<gene>
    <name evidence="11" type="primary">LOC107220577</name>
</gene>
<name>A0A6J0BJ46_NEOLC</name>
<evidence type="ECO:0000256" key="8">
    <source>
        <dbReference type="SAM" id="Coils"/>
    </source>
</evidence>
<evidence type="ECO:0000256" key="4">
    <source>
        <dbReference type="ARBA" id="ARBA00022776"/>
    </source>
</evidence>
<accession>A0A6J0BJ46</accession>
<proteinExistence type="inferred from homology"/>
<reference evidence="11" key="1">
    <citation type="submission" date="2025-08" db="UniProtKB">
        <authorList>
            <consortium name="RefSeq"/>
        </authorList>
    </citation>
    <scope>IDENTIFICATION</scope>
    <source>
        <tissue evidence="11">Thorax and Abdomen</tissue>
    </source>
</reference>
<dbReference type="RefSeq" id="XP_015514720.2">
    <property type="nucleotide sequence ID" value="XM_015659234.2"/>
</dbReference>
<dbReference type="Gene3D" id="1.20.1060.20">
    <property type="match status" value="1"/>
</dbReference>
<feature type="coiled-coil region" evidence="8">
    <location>
        <begin position="185"/>
        <end position="342"/>
    </location>
</feature>
<dbReference type="Proteomes" id="UP000829291">
    <property type="component" value="Chromosome 5"/>
</dbReference>
<dbReference type="GO" id="GO:0051301">
    <property type="term" value="P:cell division"/>
    <property type="evidence" value="ECO:0007669"/>
    <property type="project" value="UniProtKB-KW"/>
</dbReference>
<dbReference type="SMART" id="SM00968">
    <property type="entry name" value="SMC_hinge"/>
    <property type="match status" value="1"/>
</dbReference>
<feature type="coiled-coil region" evidence="8">
    <location>
        <begin position="683"/>
        <end position="787"/>
    </location>
</feature>
<dbReference type="GO" id="GO:0016887">
    <property type="term" value="F:ATP hydrolysis activity"/>
    <property type="evidence" value="ECO:0007669"/>
    <property type="project" value="InterPro"/>
</dbReference>